<gene>
    <name evidence="1" type="ORF">LPB144_07865</name>
</gene>
<dbReference type="OrthoDB" id="47198at2"/>
<dbReference type="KEGG" id="grl:LPB144_07865"/>
<dbReference type="RefSeq" id="WP_072552975.1">
    <property type="nucleotide sequence ID" value="NZ_CP018153.1"/>
</dbReference>
<dbReference type="EMBL" id="CP018153">
    <property type="protein sequence ID" value="APG60329.1"/>
    <property type="molecule type" value="Genomic_DNA"/>
</dbReference>
<sequence>MKFYYSNKIAAPGGSTLIHSDGCQNLPGILEREYLGMFPNGILASCSAIEKLKSAKVKVCKCCADKDSVSS</sequence>
<proteinExistence type="predicted"/>
<accession>A0A1L3J5A2</accession>
<keyword evidence="2" id="KW-1185">Reference proteome</keyword>
<reference evidence="1 2" key="1">
    <citation type="submission" date="2016-11" db="EMBL/GenBank/DDBJ databases">
        <title>Gramella sp. LPB0144 isolated from marine environment.</title>
        <authorList>
            <person name="Kim E."/>
            <person name="Yi H."/>
        </authorList>
    </citation>
    <scope>NUCLEOTIDE SEQUENCE [LARGE SCALE GENOMIC DNA]</scope>
    <source>
        <strain evidence="1 2">LPB0144</strain>
    </source>
</reference>
<name>A0A1L3J5A2_9FLAO</name>
<evidence type="ECO:0000313" key="2">
    <source>
        <dbReference type="Proteomes" id="UP000182510"/>
    </source>
</evidence>
<protein>
    <submittedName>
        <fullName evidence="1">Uncharacterized protein</fullName>
    </submittedName>
</protein>
<dbReference type="Proteomes" id="UP000182510">
    <property type="component" value="Chromosome"/>
</dbReference>
<evidence type="ECO:0000313" key="1">
    <source>
        <dbReference type="EMBL" id="APG60329.1"/>
    </source>
</evidence>
<dbReference type="AlphaFoldDB" id="A0A1L3J5A2"/>
<organism evidence="1 2">
    <name type="scientific">Christiangramia salexigens</name>
    <dbReference type="NCBI Taxonomy" id="1913577"/>
    <lineage>
        <taxon>Bacteria</taxon>
        <taxon>Pseudomonadati</taxon>
        <taxon>Bacteroidota</taxon>
        <taxon>Flavobacteriia</taxon>
        <taxon>Flavobacteriales</taxon>
        <taxon>Flavobacteriaceae</taxon>
        <taxon>Christiangramia</taxon>
    </lineage>
</organism>